<dbReference type="InterPro" id="IPR015943">
    <property type="entry name" value="WD40/YVTN_repeat-like_dom_sf"/>
</dbReference>
<dbReference type="PROSITE" id="PS50093">
    <property type="entry name" value="PKD"/>
    <property type="match status" value="1"/>
</dbReference>
<proteinExistence type="inferred from homology"/>
<dbReference type="SMART" id="SM00602">
    <property type="entry name" value="VPS10"/>
    <property type="match status" value="1"/>
</dbReference>
<dbReference type="InterPro" id="IPR035986">
    <property type="entry name" value="PKD_dom_sf"/>
</dbReference>
<evidence type="ECO:0000256" key="3">
    <source>
        <dbReference type="ARBA" id="ARBA00022737"/>
    </source>
</evidence>
<keyword evidence="3" id="KW-0677">Repeat</keyword>
<feature type="transmembrane region" description="Helical" evidence="7">
    <location>
        <begin position="1206"/>
        <end position="1224"/>
    </location>
</feature>
<evidence type="ECO:0000256" key="1">
    <source>
        <dbReference type="ARBA" id="ARBA00004479"/>
    </source>
</evidence>
<dbReference type="CDD" id="cd00146">
    <property type="entry name" value="PKD"/>
    <property type="match status" value="2"/>
</dbReference>
<dbReference type="Gene3D" id="2.60.40.10">
    <property type="entry name" value="Immunoglobulins"/>
    <property type="match status" value="1"/>
</dbReference>
<dbReference type="GO" id="GO:0006892">
    <property type="term" value="P:post-Golgi vesicle-mediated transport"/>
    <property type="evidence" value="ECO:0007669"/>
    <property type="project" value="TreeGrafter"/>
</dbReference>
<dbReference type="PANTHER" id="PTHR12106:SF8">
    <property type="entry name" value="VPS10 DOMAIN-CONTAINING RECEPTOR SORCS1"/>
    <property type="match status" value="1"/>
</dbReference>
<feature type="compositionally biased region" description="Low complexity" evidence="6">
    <location>
        <begin position="187"/>
        <end position="208"/>
    </location>
</feature>
<dbReference type="InterPro" id="IPR013783">
    <property type="entry name" value="Ig-like_fold"/>
</dbReference>
<dbReference type="InterPro" id="IPR000601">
    <property type="entry name" value="PKD_dom"/>
</dbReference>
<evidence type="ECO:0000256" key="7">
    <source>
        <dbReference type="SAM" id="Phobius"/>
    </source>
</evidence>
<evidence type="ECO:0000256" key="2">
    <source>
        <dbReference type="ARBA" id="ARBA00010818"/>
    </source>
</evidence>
<gene>
    <name evidence="9" type="primary">SORCS1</name>
</gene>
<evidence type="ECO:0000256" key="6">
    <source>
        <dbReference type="SAM" id="MobiDB-lite"/>
    </source>
</evidence>
<keyword evidence="4 7" id="KW-0472">Membrane</keyword>
<dbReference type="InterPro" id="IPR031778">
    <property type="entry name" value="Sortilin_N"/>
</dbReference>
<feature type="domain" description="PKD" evidence="8">
    <location>
        <begin position="927"/>
        <end position="983"/>
    </location>
</feature>
<keyword evidence="7" id="KW-0812">Transmembrane</keyword>
<organism evidence="9 10">
    <name type="scientific">Astatotilapia calliptera</name>
    <name type="common">Eastern happy</name>
    <name type="synonym">Chromis callipterus</name>
    <dbReference type="NCBI Taxonomy" id="8154"/>
    <lineage>
        <taxon>Eukaryota</taxon>
        <taxon>Metazoa</taxon>
        <taxon>Chordata</taxon>
        <taxon>Craniata</taxon>
        <taxon>Vertebrata</taxon>
        <taxon>Euteleostomi</taxon>
        <taxon>Actinopterygii</taxon>
        <taxon>Neopterygii</taxon>
        <taxon>Teleostei</taxon>
        <taxon>Neoteleostei</taxon>
        <taxon>Acanthomorphata</taxon>
        <taxon>Ovalentaria</taxon>
        <taxon>Cichlomorphae</taxon>
        <taxon>Cichliformes</taxon>
        <taxon>Cichlidae</taxon>
        <taxon>African cichlids</taxon>
        <taxon>Pseudocrenilabrinae</taxon>
        <taxon>Haplochromini</taxon>
        <taxon>Astatotilapia</taxon>
    </lineage>
</organism>
<protein>
    <recommendedName>
        <fullName evidence="8">PKD domain-containing protein</fullName>
    </recommendedName>
</protein>
<dbReference type="SUPFAM" id="SSF49299">
    <property type="entry name" value="PKD domain"/>
    <property type="match status" value="2"/>
</dbReference>
<dbReference type="Pfam" id="PF00801">
    <property type="entry name" value="PKD"/>
    <property type="match status" value="1"/>
</dbReference>
<name>A0AAX7TCA0_ASTCA</name>
<feature type="compositionally biased region" description="Polar residues" evidence="6">
    <location>
        <begin position="232"/>
        <end position="245"/>
    </location>
</feature>
<dbReference type="Gene3D" id="2.10.70.80">
    <property type="match status" value="1"/>
</dbReference>
<dbReference type="Gene3D" id="2.130.10.10">
    <property type="entry name" value="YVTN repeat-like/Quinoprotein amine dehydrogenase"/>
    <property type="match status" value="1"/>
</dbReference>
<dbReference type="Pfam" id="PF15902">
    <property type="entry name" value="Sortilin-Vps10"/>
    <property type="match status" value="1"/>
</dbReference>
<dbReference type="AlphaFoldDB" id="A0AAX7TCA0"/>
<dbReference type="GO" id="GO:0016020">
    <property type="term" value="C:membrane"/>
    <property type="evidence" value="ECO:0007669"/>
    <property type="project" value="UniProtKB-SubCell"/>
</dbReference>
<feature type="transmembrane region" description="Helical" evidence="7">
    <location>
        <begin position="76"/>
        <end position="98"/>
    </location>
</feature>
<dbReference type="SUPFAM" id="SSF110296">
    <property type="entry name" value="Oligoxyloglucan reducing end-specific cellobiohydrolase"/>
    <property type="match status" value="1"/>
</dbReference>
<sequence>MMMRGIGPAPLLCRIQPPAPPLMHRLHQYLGALVRALLHLLTVHSTTLPGDDRHSLKTKKNDMFLSRNQRRMETRLGHCLFIIFSEWIWIFTLTSILGGTKAEVRCIPSCQLPLISAAFPRELSALDLTNFGEATAEEFLRFTEGSVTPRNERHYDAELTASEESSSKVQPRFGGNISSSLHKGAPSSNQKLSQSEVSSSVSSPFLSNVTENNTDDGGNTIGDVTENEDRNVTSWRRSARSTETWSGFRPEGGEDASVSDQEEFHLTSSTFALTEDTAHNQAMVHWSGQNSSVILMLTKYYDFNSGRVTESSLWRSTDYGTTYEKLNEKVGTKTILSYLYVSPNNKMKIMLLTDPEVESSLLISLDEGASYQKYSLAFDILSLLFHPEQEDWILAYSHDQKLYVSVEFGRRWQLVHDNVVPNRFYWSRLGLDKEQGMIHLEISVSDGRSQYITCKLQNCSDGNKSKPFPGFIIPDSLVVQDEYVFIQVPVGGQSVHYVSYKRNAFYPMKLPKYTLPKDLQIISTDDNQVVAAIQDWHQNDSYNLYMSESRGLFFTLMLEDVVSSGGPEGNIMIDLYEVAGIKGVFLSNKVVENQVKTYITYNKGRDWRLLQAPATDLQGNKVYCEQPYCSLHLHLHVSENPYTSGNIVSKDSAPGIIIASGVVGPELTNANVSIFITSDAGNTWREVFQEEYSVFFLNQGGSLVAIRHTPLPIRHIWLSFDEGRNWDKYSFTSSPLYVDGVLGEPGEDTLIMTIFGHFSHRSEWQLVKIDFRSIFQQRCTSDDYLTWQLHNEGEVCIMGMKRIFQKLKANVRCVKARDQYISQMSDSCLCTEADFECDYGFERQIDGTCAPAFWFVHSATSRDCIAGDSFLNTTGYHRALSNNCTEGNLLKYSPRRQKCPSQAPKGLQLFTNEGTLVATLGKNVTFLVFLEEGLGSMTSITVDFGDGTAISYVNISSIDDGVKHIYSKVGIYQVSATANNALGFERIVLYLHVSCQLEQVQLSAPSVVIKNKAVNLTTVLQPSDVGTVTYYWWFDNKTEPVVTLSGAMPFTFSKEGTHTVTVQASVGNTVHQDQKRVSVYDYFRSHVLAFSSNLDELNPGVSEWREDIARVVKNCMVQVTGISEDQLLVTVLPGLPTTAEIFIVPEKRPSDRAMDEKWLSQVLLSALNQDLIQFTLKPGVQVNVYATRLSPAPLVDSSDSGHSGTAVIMLVSVVLMGLAAFVIYKFKRYKILGPAVINIHLSDNVRVDLSEMLNTAIQGEAYSAEWQERLRR</sequence>
<evidence type="ECO:0000259" key="8">
    <source>
        <dbReference type="PROSITE" id="PS50093"/>
    </source>
</evidence>
<comment type="similarity">
    <text evidence="2">Belongs to the VPS10-related sortilin family. SORCS subfamily.</text>
</comment>
<keyword evidence="10" id="KW-1185">Reference proteome</keyword>
<evidence type="ECO:0000313" key="10">
    <source>
        <dbReference type="Proteomes" id="UP000265100"/>
    </source>
</evidence>
<keyword evidence="7" id="KW-1133">Transmembrane helix</keyword>
<dbReference type="Proteomes" id="UP000265100">
    <property type="component" value="Chromosome 13"/>
</dbReference>
<reference evidence="10" key="2">
    <citation type="submission" date="2023-03" db="EMBL/GenBank/DDBJ databases">
        <authorList>
            <consortium name="Wellcome Sanger Institute Data Sharing"/>
        </authorList>
    </citation>
    <scope>NUCLEOTIDE SEQUENCE [LARGE SCALE GENOMIC DNA]</scope>
</reference>
<reference evidence="9" key="3">
    <citation type="submission" date="2025-08" db="UniProtKB">
        <authorList>
            <consortium name="Ensembl"/>
        </authorList>
    </citation>
    <scope>IDENTIFICATION</scope>
</reference>
<dbReference type="InterPro" id="IPR006581">
    <property type="entry name" value="VPS10"/>
</dbReference>
<reference evidence="9 10" key="1">
    <citation type="submission" date="2018-05" db="EMBL/GenBank/DDBJ databases">
        <authorList>
            <person name="Datahose"/>
        </authorList>
    </citation>
    <scope>NUCLEOTIDE SEQUENCE</scope>
</reference>
<keyword evidence="5" id="KW-0325">Glycoprotein</keyword>
<evidence type="ECO:0000256" key="5">
    <source>
        <dbReference type="ARBA" id="ARBA00023180"/>
    </source>
</evidence>
<evidence type="ECO:0000256" key="4">
    <source>
        <dbReference type="ARBA" id="ARBA00023136"/>
    </source>
</evidence>
<dbReference type="FunFam" id="2.60.40.10:FF:000083">
    <property type="entry name" value="Sortilin-related VPS10 domain containing receptor 2"/>
    <property type="match status" value="1"/>
</dbReference>
<feature type="region of interest" description="Disordered" evidence="6">
    <location>
        <begin position="158"/>
        <end position="260"/>
    </location>
</feature>
<comment type="subcellular location">
    <subcellularLocation>
        <location evidence="1">Membrane</location>
        <topology evidence="1">Single-pass type I membrane protein</topology>
    </subcellularLocation>
</comment>
<dbReference type="InterPro" id="IPR031777">
    <property type="entry name" value="Sortilin_C"/>
</dbReference>
<dbReference type="GeneTree" id="ENSGT01030000234563"/>
<dbReference type="InterPro" id="IPR050310">
    <property type="entry name" value="VPS10-sortilin"/>
</dbReference>
<dbReference type="Gene3D" id="3.30.60.270">
    <property type="match status" value="1"/>
</dbReference>
<evidence type="ECO:0000313" key="9">
    <source>
        <dbReference type="Ensembl" id="ENSACLP00000054252.1"/>
    </source>
</evidence>
<dbReference type="PANTHER" id="PTHR12106">
    <property type="entry name" value="SORTILIN RELATED"/>
    <property type="match status" value="1"/>
</dbReference>
<dbReference type="GO" id="GO:0005794">
    <property type="term" value="C:Golgi apparatus"/>
    <property type="evidence" value="ECO:0007669"/>
    <property type="project" value="TreeGrafter"/>
</dbReference>
<accession>A0AAX7TCA0</accession>
<reference evidence="9" key="4">
    <citation type="submission" date="2025-09" db="UniProtKB">
        <authorList>
            <consortium name="Ensembl"/>
        </authorList>
    </citation>
    <scope>IDENTIFICATION</scope>
</reference>
<dbReference type="Pfam" id="PF15901">
    <property type="entry name" value="Sortilin_C"/>
    <property type="match status" value="1"/>
</dbReference>
<dbReference type="Ensembl" id="ENSACLT00000096594.1">
    <property type="protein sequence ID" value="ENSACLP00000054252.1"/>
    <property type="gene ID" value="ENSACLG00000016194.2"/>
</dbReference>